<proteinExistence type="predicted"/>
<comment type="caution">
    <text evidence="2">The sequence shown here is derived from an EMBL/GenBank/DDBJ whole genome shotgun (WGS) entry which is preliminary data.</text>
</comment>
<protein>
    <submittedName>
        <fullName evidence="2">Glyoxalase</fullName>
    </submittedName>
</protein>
<gene>
    <name evidence="2" type="ORF">DWQ67_11610</name>
</gene>
<dbReference type="Gene3D" id="3.10.180.10">
    <property type="entry name" value="2,3-Dihydroxybiphenyl 1,2-Dioxygenase, domain 1"/>
    <property type="match status" value="1"/>
</dbReference>
<evidence type="ECO:0000313" key="3">
    <source>
        <dbReference type="Proteomes" id="UP000273119"/>
    </source>
</evidence>
<dbReference type="AlphaFoldDB" id="A0A496PGY1"/>
<dbReference type="Proteomes" id="UP000273119">
    <property type="component" value="Unassembled WGS sequence"/>
</dbReference>
<dbReference type="RefSeq" id="WP_121485782.1">
    <property type="nucleotide sequence ID" value="NZ_QQXL01000007.1"/>
</dbReference>
<keyword evidence="3" id="KW-1185">Reference proteome</keyword>
<dbReference type="SUPFAM" id="SSF54593">
    <property type="entry name" value="Glyoxalase/Bleomycin resistance protein/Dihydroxybiphenyl dioxygenase"/>
    <property type="match status" value="1"/>
</dbReference>
<sequence length="132" mass="14727">MELGPSLHHLEIWVPRPPQTGDTWDRLLAALGCAMTQEWQGGRRYELGAGYLVLESGPDVRGARHERQAPGVNHVALELSTRAHVDRVVEQLPELGWELLFSDAHPWAGGPNYYAAYLENADGYEVELVAKE</sequence>
<feature type="domain" description="VOC" evidence="1">
    <location>
        <begin position="6"/>
        <end position="131"/>
    </location>
</feature>
<evidence type="ECO:0000313" key="2">
    <source>
        <dbReference type="EMBL" id="RKW69736.1"/>
    </source>
</evidence>
<dbReference type="EMBL" id="QQXL01000007">
    <property type="protein sequence ID" value="RKW69736.1"/>
    <property type="molecule type" value="Genomic_DNA"/>
</dbReference>
<accession>A0A496PGY1</accession>
<organism evidence="2 3">
    <name type="scientific">Galactobacter caseinivorans</name>
    <dbReference type="NCBI Taxonomy" id="2676123"/>
    <lineage>
        <taxon>Bacteria</taxon>
        <taxon>Bacillati</taxon>
        <taxon>Actinomycetota</taxon>
        <taxon>Actinomycetes</taxon>
        <taxon>Micrococcales</taxon>
        <taxon>Micrococcaceae</taxon>
        <taxon>Galactobacter</taxon>
    </lineage>
</organism>
<dbReference type="InterPro" id="IPR037523">
    <property type="entry name" value="VOC_core"/>
</dbReference>
<evidence type="ECO:0000259" key="1">
    <source>
        <dbReference type="PROSITE" id="PS51819"/>
    </source>
</evidence>
<name>A0A496PGY1_9MICC</name>
<reference evidence="2 3" key="1">
    <citation type="submission" date="2018-07" db="EMBL/GenBank/DDBJ databases">
        <title>Arthrobacter sp. nov., isolated from raw cow's milk with high bacterial count.</title>
        <authorList>
            <person name="Hahne J."/>
            <person name="Isele D."/>
            <person name="Lipski A."/>
        </authorList>
    </citation>
    <scope>NUCLEOTIDE SEQUENCE [LARGE SCALE GENOMIC DNA]</scope>
    <source>
        <strain evidence="2 3">JZ R-183</strain>
    </source>
</reference>
<dbReference type="InterPro" id="IPR029068">
    <property type="entry name" value="Glyas_Bleomycin-R_OHBP_Dase"/>
</dbReference>
<dbReference type="PROSITE" id="PS51819">
    <property type="entry name" value="VOC"/>
    <property type="match status" value="1"/>
</dbReference>